<organism evidence="1 2">
    <name type="scientific">Dendrobium nobile</name>
    <name type="common">Orchid</name>
    <dbReference type="NCBI Taxonomy" id="94219"/>
    <lineage>
        <taxon>Eukaryota</taxon>
        <taxon>Viridiplantae</taxon>
        <taxon>Streptophyta</taxon>
        <taxon>Embryophyta</taxon>
        <taxon>Tracheophyta</taxon>
        <taxon>Spermatophyta</taxon>
        <taxon>Magnoliopsida</taxon>
        <taxon>Liliopsida</taxon>
        <taxon>Asparagales</taxon>
        <taxon>Orchidaceae</taxon>
        <taxon>Epidendroideae</taxon>
        <taxon>Malaxideae</taxon>
        <taxon>Dendrobiinae</taxon>
        <taxon>Dendrobium</taxon>
    </lineage>
</organism>
<reference evidence="1" key="1">
    <citation type="journal article" date="2022" name="Front. Genet.">
        <title>Chromosome-Scale Assembly of the Dendrobium nobile Genome Provides Insights Into the Molecular Mechanism of the Biosynthesis of the Medicinal Active Ingredient of Dendrobium.</title>
        <authorList>
            <person name="Xu Q."/>
            <person name="Niu S.-C."/>
            <person name="Li K.-L."/>
            <person name="Zheng P.-J."/>
            <person name="Zhang X.-J."/>
            <person name="Jia Y."/>
            <person name="Liu Y."/>
            <person name="Niu Y.-X."/>
            <person name="Yu L.-H."/>
            <person name="Chen D.-F."/>
            <person name="Zhang G.-Q."/>
        </authorList>
    </citation>
    <scope>NUCLEOTIDE SEQUENCE</scope>
    <source>
        <tissue evidence="1">Leaf</tissue>
    </source>
</reference>
<protein>
    <submittedName>
        <fullName evidence="1">Uncharacterized protein</fullName>
    </submittedName>
</protein>
<accession>A0A8T3BTJ1</accession>
<dbReference type="EMBL" id="JAGYWB010000006">
    <property type="protein sequence ID" value="KAI0518923.1"/>
    <property type="molecule type" value="Genomic_DNA"/>
</dbReference>
<proteinExistence type="predicted"/>
<comment type="caution">
    <text evidence="1">The sequence shown here is derived from an EMBL/GenBank/DDBJ whole genome shotgun (WGS) entry which is preliminary data.</text>
</comment>
<dbReference type="Proteomes" id="UP000829196">
    <property type="component" value="Unassembled WGS sequence"/>
</dbReference>
<evidence type="ECO:0000313" key="1">
    <source>
        <dbReference type="EMBL" id="KAI0518923.1"/>
    </source>
</evidence>
<keyword evidence="2" id="KW-1185">Reference proteome</keyword>
<sequence length="79" mass="9006">MGMEAKSDPIFFLEKGRLQSCNGKVFKPEGKTVIAIIYNEFQEISSNNLSLQGILALTKYTAYSISDEVLLFPHQWRHL</sequence>
<name>A0A8T3BTJ1_DENNO</name>
<gene>
    <name evidence="1" type="ORF">KFK09_006360</name>
</gene>
<dbReference type="AlphaFoldDB" id="A0A8T3BTJ1"/>
<evidence type="ECO:0000313" key="2">
    <source>
        <dbReference type="Proteomes" id="UP000829196"/>
    </source>
</evidence>